<dbReference type="Proteomes" id="UP000265618">
    <property type="component" value="Unassembled WGS sequence"/>
</dbReference>
<protein>
    <submittedName>
        <fullName evidence="3">Uncharacterized protein</fullName>
    </submittedName>
</protein>
<evidence type="ECO:0000313" key="4">
    <source>
        <dbReference type="Proteomes" id="UP000265618"/>
    </source>
</evidence>
<feature type="transmembrane region" description="Helical" evidence="1">
    <location>
        <begin position="102"/>
        <end position="129"/>
    </location>
</feature>
<evidence type="ECO:0000313" key="3">
    <source>
        <dbReference type="EMBL" id="GIQ89237.1"/>
    </source>
</evidence>
<accession>A0A9K3D5X3</accession>
<dbReference type="EMBL" id="BDIP01004831">
    <property type="protein sequence ID" value="GIQ89237.1"/>
    <property type="molecule type" value="Genomic_DNA"/>
</dbReference>
<evidence type="ECO:0000256" key="1">
    <source>
        <dbReference type="SAM" id="Phobius"/>
    </source>
</evidence>
<name>A0A9K3D5X3_9EUKA</name>
<feature type="signal peptide" evidence="2">
    <location>
        <begin position="1"/>
        <end position="16"/>
    </location>
</feature>
<feature type="transmembrane region" description="Helical" evidence="1">
    <location>
        <begin position="61"/>
        <end position="82"/>
    </location>
</feature>
<keyword evidence="4" id="KW-1185">Reference proteome</keyword>
<organism evidence="3 4">
    <name type="scientific">Kipferlia bialata</name>
    <dbReference type="NCBI Taxonomy" id="797122"/>
    <lineage>
        <taxon>Eukaryota</taxon>
        <taxon>Metamonada</taxon>
        <taxon>Carpediemonas-like organisms</taxon>
        <taxon>Kipferlia</taxon>
    </lineage>
</organism>
<feature type="chain" id="PRO_5039925994" evidence="2">
    <location>
        <begin position="17"/>
        <end position="130"/>
    </location>
</feature>
<gene>
    <name evidence="3" type="ORF">KIPB_011657</name>
</gene>
<keyword evidence="1" id="KW-1133">Transmembrane helix</keyword>
<keyword evidence="1" id="KW-0812">Transmembrane</keyword>
<evidence type="ECO:0000256" key="2">
    <source>
        <dbReference type="SAM" id="SignalP"/>
    </source>
</evidence>
<comment type="caution">
    <text evidence="3">The sequence shown here is derived from an EMBL/GenBank/DDBJ whole genome shotgun (WGS) entry which is preliminary data.</text>
</comment>
<keyword evidence="2" id="KW-0732">Signal</keyword>
<feature type="transmembrane region" description="Helical" evidence="1">
    <location>
        <begin position="32"/>
        <end position="54"/>
    </location>
</feature>
<dbReference type="AlphaFoldDB" id="A0A9K3D5X3"/>
<proteinExistence type="predicted"/>
<sequence length="130" mass="14345">MWLLLVCCMLPDLQIGINFCFTGLNNYDYYWISHGLFMCTIWALLTGIITGVIYSGPAGVVCCLLVLSHWGLDFICLPWDNLPIDKIPRLPIMFDLKPNAGLGMYETLTGAIVGEALGLVAMVIGLVLVY</sequence>
<reference evidence="3 4" key="1">
    <citation type="journal article" date="2018" name="PLoS ONE">
        <title>The draft genome of Kipferlia bialata reveals reductive genome evolution in fornicate parasites.</title>
        <authorList>
            <person name="Tanifuji G."/>
            <person name="Takabayashi S."/>
            <person name="Kume K."/>
            <person name="Takagi M."/>
            <person name="Nakayama T."/>
            <person name="Kamikawa R."/>
            <person name="Inagaki Y."/>
            <person name="Hashimoto T."/>
        </authorList>
    </citation>
    <scope>NUCLEOTIDE SEQUENCE [LARGE SCALE GENOMIC DNA]</scope>
    <source>
        <strain evidence="3">NY0173</strain>
    </source>
</reference>
<keyword evidence="1" id="KW-0472">Membrane</keyword>